<comment type="similarity">
    <text evidence="2">Belongs to the CDP-glycerol glycerophosphotransferase family.</text>
</comment>
<dbReference type="RefSeq" id="WP_014296521.1">
    <property type="nucleotide sequence ID" value="NC_016751.1"/>
</dbReference>
<dbReference type="KEGG" id="mpz:Marpi_1037"/>
<evidence type="ECO:0000313" key="10">
    <source>
        <dbReference type="Proteomes" id="UP000007161"/>
    </source>
</evidence>
<evidence type="ECO:0000256" key="7">
    <source>
        <dbReference type="PROSITE-ProRule" id="PRU00339"/>
    </source>
</evidence>
<dbReference type="Pfam" id="PF00534">
    <property type="entry name" value="Glycos_transf_1"/>
    <property type="match status" value="1"/>
</dbReference>
<name>H2J7V8_MARPK</name>
<dbReference type="InterPro" id="IPR011990">
    <property type="entry name" value="TPR-like_helical_dom_sf"/>
</dbReference>
<dbReference type="PROSITE" id="PS50005">
    <property type="entry name" value="TPR"/>
    <property type="match status" value="1"/>
</dbReference>
<dbReference type="InterPro" id="IPR043148">
    <property type="entry name" value="TagF_C"/>
</dbReference>
<sequence length="820" mass="97584">MALKKFFEKNEFSKVIDLFNSKNHKTEEDYIITALSYFNLNQTNKAISLLKEILRENPDNLDALFNLTTIYYKIKNWNKVKEFGLKYYEKDNNDWAINDMLAELWLFEGDFDKSLFHLENAFNAAPSEMSAYFKNRISIFKEKINKVKKLPKLAFICAKGLDNFINDIIDGLSENYWVRKFVVTTDKEIYSAIDWADIIWFEWANEVAIIGSNYQNTSTKPAIVRLHSYESLAYYPQKINWNNIDKLILVAEHIKDIIKMYMPNIENLVDIEVINNGIDIEKIKFTPHKKGFNIAWVAHISYKKNPPMMLQIIKKLVEKDNRYKLHIAGDFQDLRYEIYLKHMVREMNLENNVIFYGWVDDMDEWWEDKNYLLSTSIHESFGYNIAEALAKGIKPIIHNFYGSKNLWPENFIFNTINEAVDMILSNDYDSEKYRKFIEKYSLDKQIDEIKKIIKIQTAKQSSNNYYLKKEILTLYYKSFSGSNTISLYKLNSWKIKEKYDIKLYKLTANFFKKKEILKSKMIITTHGPIFKNNNIINLELWHGFPLKAMGLMDNNEKNKIKVKKIFSNTDYIISYSNMYSMLMSACTGIPKEKFFITGMPRNDFLFLSSGKNNISKFYNVLDKKIIFFMPTFRFGFNRVEGKKNFNNIFGFEHFDYEVFFEFLKQNNILFIAKLHPNEENKINININNENFKLLRDRDLEKNNMDLYELINGVDLLITDYSSIYFDYLLLNKPIIFTPVDLEEYKKTRGLLLDPYDYWTPGEKALTQKELQKYILKAFNNDEYSEKRNEIKNIIHYYQDEKSSQRVWNLIDELIGRKKIF</sequence>
<comment type="subcellular location">
    <subcellularLocation>
        <location evidence="1">Cell membrane</location>
        <topology evidence="1">Peripheral membrane protein</topology>
    </subcellularLocation>
</comment>
<dbReference type="PANTHER" id="PTHR37316:SF3">
    <property type="entry name" value="TEICHOIC ACID GLYCEROL-PHOSPHATE TRANSFERASE"/>
    <property type="match status" value="1"/>
</dbReference>
<reference evidence="9 10" key="1">
    <citation type="journal article" date="2012" name="J. Bacteriol.">
        <title>Complete Genome Sequence of the Thermophilic, Piezophilic, Heterotrophic Bacterium Marinitoga piezophila KA3.</title>
        <authorList>
            <person name="Lucas S."/>
            <person name="Han J."/>
            <person name="Lapidus A."/>
            <person name="Cheng J.F."/>
            <person name="Goodwin L.A."/>
            <person name="Pitluck S."/>
            <person name="Peters L."/>
            <person name="Mikhailova N."/>
            <person name="Teshima H."/>
            <person name="Detter J.C."/>
            <person name="Han C."/>
            <person name="Tapia R."/>
            <person name="Land M."/>
            <person name="Hauser L."/>
            <person name="Kyrpides N.C."/>
            <person name="Ivanova N."/>
            <person name="Pagani I."/>
            <person name="Vannier P."/>
            <person name="Oger P."/>
            <person name="Bartlett D.H."/>
            <person name="Noll K.M."/>
            <person name="Woyke T."/>
            <person name="Jebbar M."/>
        </authorList>
    </citation>
    <scope>NUCLEOTIDE SEQUENCE [LARGE SCALE GENOMIC DNA]</scope>
    <source>
        <strain evidence="10">DSM 14283 / JCM 11233 / KA3</strain>
    </source>
</reference>
<evidence type="ECO:0000256" key="1">
    <source>
        <dbReference type="ARBA" id="ARBA00004202"/>
    </source>
</evidence>
<evidence type="ECO:0000256" key="6">
    <source>
        <dbReference type="ARBA" id="ARBA00023136"/>
    </source>
</evidence>
<protein>
    <submittedName>
        <fullName evidence="9">Glycosyl/glycerophosphate transferase, teichoic acid biosynthesis</fullName>
    </submittedName>
</protein>
<dbReference type="SUPFAM" id="SSF48452">
    <property type="entry name" value="TPR-like"/>
    <property type="match status" value="1"/>
</dbReference>
<dbReference type="PANTHER" id="PTHR37316">
    <property type="entry name" value="TEICHOIC ACID GLYCEROL-PHOSPHATE PRIMASE"/>
    <property type="match status" value="1"/>
</dbReference>
<dbReference type="GO" id="GO:0005886">
    <property type="term" value="C:plasma membrane"/>
    <property type="evidence" value="ECO:0007669"/>
    <property type="project" value="UniProtKB-SubCell"/>
</dbReference>
<dbReference type="GO" id="GO:0016757">
    <property type="term" value="F:glycosyltransferase activity"/>
    <property type="evidence" value="ECO:0007669"/>
    <property type="project" value="InterPro"/>
</dbReference>
<dbReference type="OrthoDB" id="9807097at2"/>
<dbReference type="Gene3D" id="3.40.50.11820">
    <property type="match status" value="1"/>
</dbReference>
<dbReference type="GO" id="GO:0019350">
    <property type="term" value="P:teichoic acid biosynthetic process"/>
    <property type="evidence" value="ECO:0007669"/>
    <property type="project" value="UniProtKB-KW"/>
</dbReference>
<dbReference type="eggNOG" id="COG0438">
    <property type="taxonomic scope" value="Bacteria"/>
</dbReference>
<organism evidence="9 10">
    <name type="scientific">Marinitoga piezophila (strain DSM 14283 / JCM 11233 / KA3)</name>
    <dbReference type="NCBI Taxonomy" id="443254"/>
    <lineage>
        <taxon>Bacteria</taxon>
        <taxon>Thermotogati</taxon>
        <taxon>Thermotogota</taxon>
        <taxon>Thermotogae</taxon>
        <taxon>Petrotogales</taxon>
        <taxon>Petrotogaceae</taxon>
        <taxon>Marinitoga</taxon>
    </lineage>
</organism>
<reference evidence="10" key="2">
    <citation type="submission" date="2012-01" db="EMBL/GenBank/DDBJ databases">
        <title>Complete sequence of chromosome of Marinitoga piezophila KA3.</title>
        <authorList>
            <person name="Lucas S."/>
            <person name="Han J."/>
            <person name="Lapidus A."/>
            <person name="Cheng J.-F."/>
            <person name="Goodwin L."/>
            <person name="Pitluck S."/>
            <person name="Peters L."/>
            <person name="Mikhailova N."/>
            <person name="Teshima H."/>
            <person name="Detter J.C."/>
            <person name="Han C."/>
            <person name="Tapia R."/>
            <person name="Land M."/>
            <person name="Hauser L."/>
            <person name="Kyrpides N."/>
            <person name="Ivanova N."/>
            <person name="Pagani I."/>
            <person name="Jebbar M."/>
            <person name="Vannier P."/>
            <person name="Oger P."/>
            <person name="Cario A."/>
            <person name="Bartlett D."/>
            <person name="Noll K.M."/>
            <person name="Woyke T."/>
        </authorList>
    </citation>
    <scope>NUCLEOTIDE SEQUENCE [LARGE SCALE GENOMIC DNA]</scope>
    <source>
        <strain evidence="10">DSM 14283 / JCM 11233 / KA3</strain>
    </source>
</reference>
<keyword evidence="10" id="KW-1185">Reference proteome</keyword>
<feature type="domain" description="Glycosyl transferase family 1" evidence="8">
    <location>
        <begin position="287"/>
        <end position="407"/>
    </location>
</feature>
<dbReference type="AlphaFoldDB" id="H2J7V8"/>
<feature type="repeat" description="TPR" evidence="7">
    <location>
        <begin position="27"/>
        <end position="60"/>
    </location>
</feature>
<dbReference type="InterPro" id="IPR001296">
    <property type="entry name" value="Glyco_trans_1"/>
</dbReference>
<dbReference type="Pfam" id="PF04464">
    <property type="entry name" value="Glyphos_transf"/>
    <property type="match status" value="1"/>
</dbReference>
<dbReference type="InterPro" id="IPR019734">
    <property type="entry name" value="TPR_rpt"/>
</dbReference>
<dbReference type="Proteomes" id="UP000007161">
    <property type="component" value="Chromosome"/>
</dbReference>
<evidence type="ECO:0000256" key="3">
    <source>
        <dbReference type="ARBA" id="ARBA00022475"/>
    </source>
</evidence>
<dbReference type="InterPro" id="IPR051612">
    <property type="entry name" value="Teichoic_Acid_Biosynth"/>
</dbReference>
<dbReference type="SUPFAM" id="SSF53756">
    <property type="entry name" value="UDP-Glycosyltransferase/glycogen phosphorylase"/>
    <property type="match status" value="2"/>
</dbReference>
<evidence type="ECO:0000259" key="8">
    <source>
        <dbReference type="Pfam" id="PF00534"/>
    </source>
</evidence>
<accession>H2J7V8</accession>
<dbReference type="Gene3D" id="3.40.50.12580">
    <property type="match status" value="1"/>
</dbReference>
<dbReference type="eggNOG" id="COG1887">
    <property type="taxonomic scope" value="Bacteria"/>
</dbReference>
<dbReference type="STRING" id="443254.Marpi_1037"/>
<dbReference type="Gene3D" id="1.25.40.10">
    <property type="entry name" value="Tetratricopeptide repeat domain"/>
    <property type="match status" value="1"/>
</dbReference>
<dbReference type="HOGENOM" id="CLU_344788_0_0_0"/>
<evidence type="ECO:0000313" key="9">
    <source>
        <dbReference type="EMBL" id="AEX85449.1"/>
    </source>
</evidence>
<dbReference type="EMBL" id="CP003257">
    <property type="protein sequence ID" value="AEX85449.1"/>
    <property type="molecule type" value="Genomic_DNA"/>
</dbReference>
<keyword evidence="6" id="KW-0472">Membrane</keyword>
<dbReference type="Gene3D" id="3.40.50.2000">
    <property type="entry name" value="Glycogen Phosphorylase B"/>
    <property type="match status" value="2"/>
</dbReference>
<evidence type="ECO:0000256" key="2">
    <source>
        <dbReference type="ARBA" id="ARBA00010488"/>
    </source>
</evidence>
<keyword evidence="3" id="KW-1003">Cell membrane</keyword>
<dbReference type="eggNOG" id="COG0457">
    <property type="taxonomic scope" value="Bacteria"/>
</dbReference>
<keyword evidence="7" id="KW-0802">TPR repeat</keyword>
<dbReference type="InterPro" id="IPR007554">
    <property type="entry name" value="Glycerophosphate_synth"/>
</dbReference>
<keyword evidence="4 9" id="KW-0808">Transferase</keyword>
<evidence type="ECO:0000256" key="5">
    <source>
        <dbReference type="ARBA" id="ARBA00022944"/>
    </source>
</evidence>
<proteinExistence type="inferred from homology"/>
<dbReference type="GO" id="GO:0047355">
    <property type="term" value="F:CDP-glycerol glycerophosphotransferase activity"/>
    <property type="evidence" value="ECO:0007669"/>
    <property type="project" value="InterPro"/>
</dbReference>
<dbReference type="InterPro" id="IPR043149">
    <property type="entry name" value="TagF_N"/>
</dbReference>
<gene>
    <name evidence="9" type="ordered locus">Marpi_1037</name>
</gene>
<keyword evidence="5" id="KW-0777">Teichoic acid biosynthesis</keyword>
<evidence type="ECO:0000256" key="4">
    <source>
        <dbReference type="ARBA" id="ARBA00022679"/>
    </source>
</evidence>